<evidence type="ECO:0000256" key="5">
    <source>
        <dbReference type="ARBA" id="ARBA00023136"/>
    </source>
</evidence>
<feature type="transmembrane region" description="Helical" evidence="7">
    <location>
        <begin position="182"/>
        <end position="203"/>
    </location>
</feature>
<reference evidence="8" key="1">
    <citation type="journal article" date="2008" name="Nature">
        <title>The amphioxus genome and the evolution of the chordate karyotype.</title>
        <authorList>
            <consortium name="US DOE Joint Genome Institute (JGI-PGF)"/>
            <person name="Putnam N.H."/>
            <person name="Butts T."/>
            <person name="Ferrier D.E.K."/>
            <person name="Furlong R.F."/>
            <person name="Hellsten U."/>
            <person name="Kawashima T."/>
            <person name="Robinson-Rechavi M."/>
            <person name="Shoguchi E."/>
            <person name="Terry A."/>
            <person name="Yu J.-K."/>
            <person name="Benito-Gutierrez E.L."/>
            <person name="Dubchak I."/>
            <person name="Garcia-Fernandez J."/>
            <person name="Gibson-Brown J.J."/>
            <person name="Grigoriev I.V."/>
            <person name="Horton A.C."/>
            <person name="de Jong P.J."/>
            <person name="Jurka J."/>
            <person name="Kapitonov V.V."/>
            <person name="Kohara Y."/>
            <person name="Kuroki Y."/>
            <person name="Lindquist E."/>
            <person name="Lucas S."/>
            <person name="Osoegawa K."/>
            <person name="Pennacchio L.A."/>
            <person name="Salamov A.A."/>
            <person name="Satou Y."/>
            <person name="Sauka-Spengler T."/>
            <person name="Schmutz J."/>
            <person name="Shin-I T."/>
            <person name="Toyoda A."/>
            <person name="Bronner-Fraser M."/>
            <person name="Fujiyama A."/>
            <person name="Holland L.Z."/>
            <person name="Holland P.W.H."/>
            <person name="Satoh N."/>
            <person name="Rokhsar D.S."/>
        </authorList>
    </citation>
    <scope>NUCLEOTIDE SEQUENCE [LARGE SCALE GENOMIC DNA]</scope>
    <source>
        <strain evidence="8">S238N-H82</strain>
        <tissue evidence="8">Testes</tissue>
    </source>
</reference>
<feature type="transmembrane region" description="Helical" evidence="7">
    <location>
        <begin position="142"/>
        <end position="162"/>
    </location>
</feature>
<dbReference type="AlphaFoldDB" id="C3ZKM8"/>
<dbReference type="PANTHER" id="PTHR22750">
    <property type="entry name" value="G-PROTEIN COUPLED RECEPTOR"/>
    <property type="match status" value="1"/>
</dbReference>
<protein>
    <recommendedName>
        <fullName evidence="9">G-protein coupled receptors family 1 profile domain-containing protein</fullName>
    </recommendedName>
</protein>
<evidence type="ECO:0000256" key="6">
    <source>
        <dbReference type="SAM" id="MobiDB-lite"/>
    </source>
</evidence>
<dbReference type="GO" id="GO:0005886">
    <property type="term" value="C:plasma membrane"/>
    <property type="evidence" value="ECO:0007669"/>
    <property type="project" value="UniProtKB-SubCell"/>
</dbReference>
<dbReference type="Pfam" id="PF00001">
    <property type="entry name" value="7tm_1"/>
    <property type="match status" value="1"/>
</dbReference>
<feature type="region of interest" description="Disordered" evidence="6">
    <location>
        <begin position="222"/>
        <end position="248"/>
    </location>
</feature>
<feature type="compositionally biased region" description="Polar residues" evidence="6">
    <location>
        <begin position="371"/>
        <end position="388"/>
    </location>
</feature>
<evidence type="ECO:0000313" key="8">
    <source>
        <dbReference type="EMBL" id="EEN46877.1"/>
    </source>
</evidence>
<dbReference type="InterPro" id="IPR000276">
    <property type="entry name" value="GPCR_Rhodpsn"/>
</dbReference>
<dbReference type="Gene3D" id="1.20.1070.10">
    <property type="entry name" value="Rhodopsin 7-helix transmembrane proteins"/>
    <property type="match status" value="2"/>
</dbReference>
<name>C3ZKM8_BRAFL</name>
<dbReference type="InParanoid" id="C3ZKM8"/>
<feature type="region of interest" description="Disordered" evidence="6">
    <location>
        <begin position="343"/>
        <end position="398"/>
    </location>
</feature>
<organism>
    <name type="scientific">Branchiostoma floridae</name>
    <name type="common">Florida lancelet</name>
    <name type="synonym">Amphioxus</name>
    <dbReference type="NCBI Taxonomy" id="7739"/>
    <lineage>
        <taxon>Eukaryota</taxon>
        <taxon>Metazoa</taxon>
        <taxon>Chordata</taxon>
        <taxon>Cephalochordata</taxon>
        <taxon>Leptocardii</taxon>
        <taxon>Amphioxiformes</taxon>
        <taxon>Branchiostomatidae</taxon>
        <taxon>Branchiostoma</taxon>
    </lineage>
</organism>
<sequence length="413" mass="45485">MSDAGRALYEVSLAFPILARPTRICPLSVLLKSRRSLPLASQKIRISSTMFNNSSDSPFAPGGTSPFGKFDGQESCLLRHLQNTTLFQGYAQAQEACSMYANTEELGTATAVISWLLGLIIITTNTAVIWGIIRTRELHKALYFYMANLAVADLVGGIGLLYRTVDQVDLMKMHRMMNIVTFLIYSQVMSASALSLLSVYSYVAVRHHVYFYNHAGLKQRQKRRFGPQPQDNNQGQNGTAQVQPRNVAQDEARRKLQRSVQKARTVLIYVVVAFISWLLPLVLIPICLSFEDGCPSIFGPNARAVLITVNSAINPIASIIRTPDLRKGIWQTVVDIRRVIQGNRVNPQGEQPGPGNAPDLPGGAARDTEPSRPTQRQDSSSAVHSKSLVNKGMVGPKAAFSTRENHDIAIVEI</sequence>
<evidence type="ECO:0000256" key="7">
    <source>
        <dbReference type="SAM" id="Phobius"/>
    </source>
</evidence>
<keyword evidence="4 7" id="KW-1133">Transmembrane helix</keyword>
<dbReference type="SUPFAM" id="SSF81321">
    <property type="entry name" value="Family A G protein-coupled receptor-like"/>
    <property type="match status" value="1"/>
</dbReference>
<evidence type="ECO:0008006" key="9">
    <source>
        <dbReference type="Google" id="ProtNLM"/>
    </source>
</evidence>
<dbReference type="EMBL" id="GG666638">
    <property type="protein sequence ID" value="EEN46877.1"/>
    <property type="molecule type" value="Genomic_DNA"/>
</dbReference>
<gene>
    <name evidence="8" type="ORF">BRAFLDRAFT_101124</name>
</gene>
<dbReference type="PRINTS" id="PR00237">
    <property type="entry name" value="GPCRRHODOPSN"/>
</dbReference>
<evidence type="ECO:0000256" key="1">
    <source>
        <dbReference type="ARBA" id="ARBA00004651"/>
    </source>
</evidence>
<accession>C3ZKM8</accession>
<keyword evidence="3 7" id="KW-0812">Transmembrane</keyword>
<evidence type="ECO:0000256" key="2">
    <source>
        <dbReference type="ARBA" id="ARBA00022475"/>
    </source>
</evidence>
<keyword evidence="5 7" id="KW-0472">Membrane</keyword>
<feature type="transmembrane region" description="Helical" evidence="7">
    <location>
        <begin position="112"/>
        <end position="133"/>
    </location>
</feature>
<evidence type="ECO:0000256" key="3">
    <source>
        <dbReference type="ARBA" id="ARBA00022692"/>
    </source>
</evidence>
<dbReference type="GO" id="GO:0004930">
    <property type="term" value="F:G protein-coupled receptor activity"/>
    <property type="evidence" value="ECO:0007669"/>
    <property type="project" value="InterPro"/>
</dbReference>
<proteinExistence type="predicted"/>
<comment type="subcellular location">
    <subcellularLocation>
        <location evidence="1">Cell membrane</location>
        <topology evidence="1">Multi-pass membrane protein</topology>
    </subcellularLocation>
</comment>
<feature type="compositionally biased region" description="Low complexity" evidence="6">
    <location>
        <begin position="226"/>
        <end position="238"/>
    </location>
</feature>
<feature type="transmembrane region" description="Helical" evidence="7">
    <location>
        <begin position="266"/>
        <end position="286"/>
    </location>
</feature>
<evidence type="ECO:0000256" key="4">
    <source>
        <dbReference type="ARBA" id="ARBA00022989"/>
    </source>
</evidence>
<keyword evidence="2" id="KW-1003">Cell membrane</keyword>